<keyword evidence="6" id="KW-0479">Metal-binding</keyword>
<keyword evidence="11 13" id="KW-0030">Aminoacyl-tRNA synthetase</keyword>
<dbReference type="AlphaFoldDB" id="A0A2R7Y871"/>
<keyword evidence="5 13" id="KW-0436">Ligase</keyword>
<keyword evidence="7 13" id="KW-0547">Nucleotide-binding</keyword>
<evidence type="ECO:0000313" key="15">
    <source>
        <dbReference type="EMBL" id="PUA33734.1"/>
    </source>
</evidence>
<evidence type="ECO:0000256" key="11">
    <source>
        <dbReference type="ARBA" id="ARBA00023146"/>
    </source>
</evidence>
<proteinExistence type="inferred from homology"/>
<gene>
    <name evidence="13" type="primary">cysS</name>
    <name evidence="15" type="ORF">B9J98_01960</name>
</gene>
<name>A0A2R7Y871_9ARCH</name>
<protein>
    <recommendedName>
        <fullName evidence="13">Cysteine--tRNA ligase</fullName>
        <ecNumber evidence="13">6.1.1.16</ecNumber>
    </recommendedName>
    <alternativeName>
        <fullName evidence="13">Cysteinyl-tRNA synthetase</fullName>
        <shortName evidence="13">CysRS</shortName>
    </alternativeName>
</protein>
<dbReference type="Gene3D" id="1.20.120.1910">
    <property type="entry name" value="Cysteine-tRNA ligase, C-terminal anti-codon recognition domain"/>
    <property type="match status" value="1"/>
</dbReference>
<keyword evidence="9 13" id="KW-0067">ATP-binding</keyword>
<comment type="caution">
    <text evidence="13">Lacks conserved residue(s) required for the propagation of feature annotation.</text>
</comment>
<dbReference type="FunFam" id="3.40.50.620:FF:000130">
    <property type="entry name" value="Cysteine--tRNA ligase"/>
    <property type="match status" value="1"/>
</dbReference>
<dbReference type="GO" id="GO:0005524">
    <property type="term" value="F:ATP binding"/>
    <property type="evidence" value="ECO:0007669"/>
    <property type="project" value="UniProtKB-UniRule"/>
</dbReference>
<comment type="subcellular location">
    <subcellularLocation>
        <location evidence="2 13">Cytoplasm</location>
    </subcellularLocation>
</comment>
<dbReference type="Proteomes" id="UP000244066">
    <property type="component" value="Unassembled WGS sequence"/>
</dbReference>
<dbReference type="EC" id="6.1.1.16" evidence="13"/>
<sequence length="472" mass="54332">MIVLNSSTQALENFQPLHGNKVYMYVCGPTTYDYSHIGHARTYVAYDTIAKYLRYKGYSVFFLMNITDVDDKIIDRAREEGTDPLELARKYEKYFFEDLAALKIDSINYFARASEYIPEIVKSIQQLLNKGYAYETRSGIFFDTEKFPYYGALSGKKPEELTVHRIEPDPTKRRPQDFALWKKREPGEFGWETPLGYGRPGWHVEDVVIILSHLGPQIDIHGGAIELIFPHHEAEVAIAEAVTGIRPFSKYWIHTGLLTVSGVKMSKSLGNFITIREILRRVDPEVLRFYFLSAHYRSPLDFDWLELEQAKASLASLYNFMQEISDKGTHKELTSLEHSLLEKVSVLRSKFFEAMDNDFNTPQALATLFTFVKEANKTLSPMPTINEQLKRSIINTFRELGEILGILQRDLLKTGDALLNDVMNVIVSIREDLRRNKQYELADRIRESLRKIGIILEDTSAGTKWKRILSSS</sequence>
<dbReference type="InterPro" id="IPR032678">
    <property type="entry name" value="tRNA-synt_1_cat_dom"/>
</dbReference>
<evidence type="ECO:0000256" key="10">
    <source>
        <dbReference type="ARBA" id="ARBA00022917"/>
    </source>
</evidence>
<dbReference type="Pfam" id="PF09190">
    <property type="entry name" value="DALR_2"/>
    <property type="match status" value="1"/>
</dbReference>
<dbReference type="Pfam" id="PF01406">
    <property type="entry name" value="tRNA-synt_1e"/>
    <property type="match status" value="1"/>
</dbReference>
<feature type="short sequence motif" description="'KMSKS' region" evidence="13">
    <location>
        <begin position="264"/>
        <end position="268"/>
    </location>
</feature>
<dbReference type="NCBIfam" id="TIGR00435">
    <property type="entry name" value="cysS"/>
    <property type="match status" value="1"/>
</dbReference>
<evidence type="ECO:0000256" key="4">
    <source>
        <dbReference type="ARBA" id="ARBA00022490"/>
    </source>
</evidence>
<dbReference type="SUPFAM" id="SSF47323">
    <property type="entry name" value="Anticodon-binding domain of a subclass of class I aminoacyl-tRNA synthetases"/>
    <property type="match status" value="1"/>
</dbReference>
<accession>A0A2R7Y871</accession>
<keyword evidence="8" id="KW-0862">Zinc</keyword>
<dbReference type="GO" id="GO:0006423">
    <property type="term" value="P:cysteinyl-tRNA aminoacylation"/>
    <property type="evidence" value="ECO:0007669"/>
    <property type="project" value="UniProtKB-UniRule"/>
</dbReference>
<dbReference type="GO" id="GO:0046872">
    <property type="term" value="F:metal ion binding"/>
    <property type="evidence" value="ECO:0007669"/>
    <property type="project" value="UniProtKB-KW"/>
</dbReference>
<dbReference type="GO" id="GO:0004817">
    <property type="term" value="F:cysteine-tRNA ligase activity"/>
    <property type="evidence" value="ECO:0007669"/>
    <property type="project" value="UniProtKB-UniRule"/>
</dbReference>
<comment type="cofactor">
    <cofactor evidence="1">
        <name>Zn(2+)</name>
        <dbReference type="ChEBI" id="CHEBI:29105"/>
    </cofactor>
</comment>
<evidence type="ECO:0000256" key="8">
    <source>
        <dbReference type="ARBA" id="ARBA00022833"/>
    </source>
</evidence>
<dbReference type="InterPro" id="IPR024909">
    <property type="entry name" value="Cys-tRNA/MSH_ligase"/>
</dbReference>
<evidence type="ECO:0000256" key="9">
    <source>
        <dbReference type="ARBA" id="ARBA00022840"/>
    </source>
</evidence>
<comment type="caution">
    <text evidence="15">The sequence shown here is derived from an EMBL/GenBank/DDBJ whole genome shotgun (WGS) entry which is preliminary data.</text>
</comment>
<reference evidence="15 16" key="1">
    <citation type="submission" date="2017-04" db="EMBL/GenBank/DDBJ databases">
        <title>Draft Aigarchaeota genome from a New Zealand hot spring.</title>
        <authorList>
            <person name="Reysenbach A.-L."/>
            <person name="Donaho J.A."/>
            <person name="Gerhart J."/>
            <person name="Kelley J.F."/>
            <person name="Kouba K."/>
            <person name="Podar M."/>
            <person name="Stott M."/>
        </authorList>
    </citation>
    <scope>NUCLEOTIDE SEQUENCE [LARGE SCALE GENOMIC DNA]</scope>
    <source>
        <strain evidence="15">NZ13_MG1</strain>
    </source>
</reference>
<evidence type="ECO:0000256" key="5">
    <source>
        <dbReference type="ARBA" id="ARBA00022598"/>
    </source>
</evidence>
<dbReference type="InterPro" id="IPR015803">
    <property type="entry name" value="Cys-tRNA-ligase"/>
</dbReference>
<dbReference type="PRINTS" id="PR00983">
    <property type="entry name" value="TRNASYNTHCYS"/>
</dbReference>
<dbReference type="HAMAP" id="MF_00041">
    <property type="entry name" value="Cys_tRNA_synth"/>
    <property type="match status" value="1"/>
</dbReference>
<keyword evidence="10 13" id="KW-0648">Protein biosynthesis</keyword>
<organism evidence="15 16">
    <name type="scientific">Candidatus Terraquivivens tikiterensis</name>
    <dbReference type="NCBI Taxonomy" id="1980982"/>
    <lineage>
        <taxon>Archaea</taxon>
        <taxon>Nitrososphaerota</taxon>
        <taxon>Candidatus Wolframiiraptoraceae</taxon>
        <taxon>Candidatus Terraquivivens</taxon>
    </lineage>
</organism>
<evidence type="ECO:0000256" key="3">
    <source>
        <dbReference type="ARBA" id="ARBA00005594"/>
    </source>
</evidence>
<keyword evidence="4 13" id="KW-0963">Cytoplasm</keyword>
<evidence type="ECO:0000259" key="14">
    <source>
        <dbReference type="SMART" id="SM00840"/>
    </source>
</evidence>
<dbReference type="PANTHER" id="PTHR10890">
    <property type="entry name" value="CYSTEINYL-TRNA SYNTHETASE"/>
    <property type="match status" value="1"/>
</dbReference>
<dbReference type="EMBL" id="NDWU01000004">
    <property type="protein sequence ID" value="PUA33734.1"/>
    <property type="molecule type" value="Genomic_DNA"/>
</dbReference>
<evidence type="ECO:0000256" key="1">
    <source>
        <dbReference type="ARBA" id="ARBA00001947"/>
    </source>
</evidence>
<evidence type="ECO:0000256" key="6">
    <source>
        <dbReference type="ARBA" id="ARBA00022723"/>
    </source>
</evidence>
<evidence type="ECO:0000256" key="13">
    <source>
        <dbReference type="HAMAP-Rule" id="MF_00041"/>
    </source>
</evidence>
<evidence type="ECO:0000313" key="16">
    <source>
        <dbReference type="Proteomes" id="UP000244066"/>
    </source>
</evidence>
<dbReference type="InterPro" id="IPR014729">
    <property type="entry name" value="Rossmann-like_a/b/a_fold"/>
</dbReference>
<evidence type="ECO:0000256" key="2">
    <source>
        <dbReference type="ARBA" id="ARBA00004496"/>
    </source>
</evidence>
<dbReference type="InterPro" id="IPR009080">
    <property type="entry name" value="tRNAsynth_Ia_anticodon-bd"/>
</dbReference>
<dbReference type="GO" id="GO:0005737">
    <property type="term" value="C:cytoplasm"/>
    <property type="evidence" value="ECO:0007669"/>
    <property type="project" value="UniProtKB-SubCell"/>
</dbReference>
<evidence type="ECO:0000256" key="12">
    <source>
        <dbReference type="ARBA" id="ARBA00047398"/>
    </source>
</evidence>
<feature type="domain" description="Cysteinyl-tRNA synthetase class Ia DALR" evidence="14">
    <location>
        <begin position="350"/>
        <end position="419"/>
    </location>
</feature>
<comment type="similarity">
    <text evidence="3 13">Belongs to the class-I aminoacyl-tRNA synthetase family.</text>
</comment>
<evidence type="ECO:0000256" key="7">
    <source>
        <dbReference type="ARBA" id="ARBA00022741"/>
    </source>
</evidence>
<comment type="catalytic activity">
    <reaction evidence="12 13">
        <text>tRNA(Cys) + L-cysteine + ATP = L-cysteinyl-tRNA(Cys) + AMP + diphosphate</text>
        <dbReference type="Rhea" id="RHEA:17773"/>
        <dbReference type="Rhea" id="RHEA-COMP:9661"/>
        <dbReference type="Rhea" id="RHEA-COMP:9679"/>
        <dbReference type="ChEBI" id="CHEBI:30616"/>
        <dbReference type="ChEBI" id="CHEBI:33019"/>
        <dbReference type="ChEBI" id="CHEBI:35235"/>
        <dbReference type="ChEBI" id="CHEBI:78442"/>
        <dbReference type="ChEBI" id="CHEBI:78517"/>
        <dbReference type="ChEBI" id="CHEBI:456215"/>
        <dbReference type="EC" id="6.1.1.16"/>
    </reaction>
</comment>
<dbReference type="PANTHER" id="PTHR10890:SF3">
    <property type="entry name" value="CYSTEINE--TRNA LIGASE, CYTOPLASMIC"/>
    <property type="match status" value="1"/>
</dbReference>
<dbReference type="Gene3D" id="3.40.50.620">
    <property type="entry name" value="HUPs"/>
    <property type="match status" value="1"/>
</dbReference>
<dbReference type="InterPro" id="IPR015273">
    <property type="entry name" value="Cys-tRNA-synt_Ia_DALR"/>
</dbReference>
<dbReference type="CDD" id="cd00672">
    <property type="entry name" value="CysRS_core"/>
    <property type="match status" value="1"/>
</dbReference>
<dbReference type="SUPFAM" id="SSF52374">
    <property type="entry name" value="Nucleotidylyl transferase"/>
    <property type="match status" value="1"/>
</dbReference>
<dbReference type="SMART" id="SM00840">
    <property type="entry name" value="DALR_2"/>
    <property type="match status" value="1"/>
</dbReference>
<feature type="binding site" evidence="13">
    <location>
        <position position="267"/>
    </location>
    <ligand>
        <name>ATP</name>
        <dbReference type="ChEBI" id="CHEBI:30616"/>
    </ligand>
</feature>
<feature type="short sequence motif" description="'HIGH' region" evidence="13">
    <location>
        <begin position="29"/>
        <end position="39"/>
    </location>
</feature>